<dbReference type="AlphaFoldDB" id="A0AB34G8B9"/>
<feature type="compositionally biased region" description="Basic and acidic residues" evidence="2">
    <location>
        <begin position="664"/>
        <end position="677"/>
    </location>
</feature>
<comment type="caution">
    <text evidence="4">The sequence shown here is derived from an EMBL/GenBank/DDBJ whole genome shotgun (WGS) entry which is preliminary data.</text>
</comment>
<dbReference type="PANTHER" id="PTHR13166">
    <property type="entry name" value="PROTEIN C6ORF149"/>
    <property type="match status" value="1"/>
</dbReference>
<dbReference type="InterPro" id="IPR008011">
    <property type="entry name" value="Complex1_LYR_dom"/>
</dbReference>
<evidence type="ECO:0000313" key="5">
    <source>
        <dbReference type="Proteomes" id="UP001163105"/>
    </source>
</evidence>
<evidence type="ECO:0000313" key="4">
    <source>
        <dbReference type="EMBL" id="KAJ6446976.1"/>
    </source>
</evidence>
<protein>
    <submittedName>
        <fullName evidence="4">Nup53p-like protein</fullName>
    </submittedName>
</protein>
<dbReference type="Pfam" id="PF05347">
    <property type="entry name" value="Complex1_LYR"/>
    <property type="match status" value="1"/>
</dbReference>
<evidence type="ECO:0000256" key="1">
    <source>
        <dbReference type="ARBA" id="ARBA00009508"/>
    </source>
</evidence>
<evidence type="ECO:0000259" key="3">
    <source>
        <dbReference type="Pfam" id="PF05347"/>
    </source>
</evidence>
<feature type="compositionally biased region" description="Basic and acidic residues" evidence="2">
    <location>
        <begin position="546"/>
        <end position="555"/>
    </location>
</feature>
<gene>
    <name evidence="4" type="ORF">O9K51_01751</name>
</gene>
<feature type="region of interest" description="Disordered" evidence="2">
    <location>
        <begin position="138"/>
        <end position="182"/>
    </location>
</feature>
<feature type="compositionally biased region" description="Basic and acidic residues" evidence="2">
    <location>
        <begin position="165"/>
        <end position="175"/>
    </location>
</feature>
<dbReference type="Proteomes" id="UP001163105">
    <property type="component" value="Unassembled WGS sequence"/>
</dbReference>
<feature type="domain" description="Complex 1 LYR protein" evidence="3">
    <location>
        <begin position="13"/>
        <end position="71"/>
    </location>
</feature>
<comment type="similarity">
    <text evidence="1">Belongs to the complex I LYR family.</text>
</comment>
<dbReference type="PANTHER" id="PTHR13166:SF7">
    <property type="entry name" value="LYR MOTIF-CONTAINING PROTEIN 4"/>
    <property type="match status" value="1"/>
</dbReference>
<feature type="compositionally biased region" description="Pro residues" evidence="2">
    <location>
        <begin position="707"/>
        <end position="725"/>
    </location>
</feature>
<sequence>MSVVASLKGDMPQQVRSLYRQLLRQGDQFAAYNFREYAKRRTRDAFRENKDVQDSRKVQELVQKGLKELQVMKQLLQRQTVISQFYQLDRLVVEGGISGRESGDHGEVMRQKEQGYGPNEASLSDNGDKNGQELLRAARSGRLYKRPAPVETEDDDGDADADAVAPEKPEKKEEEAQSQGFSIKLWKQTPRNVEAPAVSHLAKRRKGTVRIASKTVEDNFTGPTVTRATVRRIDAAGNPYTEEVTLADGHHVEGEIIATREVAAAAGTEALAPVPPPQRRRPPPPKRKAKAGPGRGKKKIKTPLPGEGQATPAVPLVDGAVAAIKTESQGENVGILKPYTYLPLSNAAQGATPIDANTPKEDSEMADGDEDDDDDEGDEGEEGEEGEEGGEGDGQDHQPAPQGDHDHDMPDAAIAIEPPSDVLSSDKEAVPKEPTPPNPLTLAPPIGSLAAGSPRPEGSPLKNVTLLSPTEPSAPQDLQPLSVEPTQAGDAETVVGSTIAEPPSTIVGEEPQEATERDIPAAEPPSAEPPSVTSPPKEQSPSQQIVKDETPKDEALLPPPPEQVGNIDSPKPDEGKSDEDKSREGEGEAGPQRPPLSQFDSAMTEDTIKPDDSASVRYPLTESGAPSEVGTASVEGSKEVGPPATEPSPPAPRATSPPDEQLQDQDKPQSPTDDKPDLLGGLMSELDRQASVDEKPAETTTEQAPTPKEPSPLPVAMPEPAPEPAPETMVEEPKVDSQPPSEPEPRKEPTPPTAAIKEEAVPTPDPPRENNIVEESKDESMPDAPAAETGASLEPTPPEPAVVETSETSPPAVKDEKGSEQ</sequence>
<feature type="region of interest" description="Disordered" evidence="2">
    <location>
        <begin position="267"/>
        <end position="314"/>
    </location>
</feature>
<reference evidence="4" key="1">
    <citation type="submission" date="2023-01" db="EMBL/GenBank/DDBJ databases">
        <title>The growth and conidiation of Purpureocillium lavendulum are regulated by nitrogen source and histone H3K14 acetylation.</title>
        <authorList>
            <person name="Tang P."/>
            <person name="Han J."/>
            <person name="Zhang C."/>
            <person name="Tang P."/>
            <person name="Qi F."/>
            <person name="Zhang K."/>
            <person name="Liang L."/>
        </authorList>
    </citation>
    <scope>NUCLEOTIDE SEQUENCE</scope>
    <source>
        <strain evidence="4">YMF1.00683</strain>
    </source>
</reference>
<dbReference type="EMBL" id="JAQHRD010000001">
    <property type="protein sequence ID" value="KAJ6446976.1"/>
    <property type="molecule type" value="Genomic_DNA"/>
</dbReference>
<evidence type="ECO:0000256" key="2">
    <source>
        <dbReference type="SAM" id="MobiDB-lite"/>
    </source>
</evidence>
<feature type="compositionally biased region" description="Acidic residues" evidence="2">
    <location>
        <begin position="364"/>
        <end position="393"/>
    </location>
</feature>
<dbReference type="InterPro" id="IPR051522">
    <property type="entry name" value="ISC_assembly_LYR"/>
</dbReference>
<dbReference type="GO" id="GO:0005739">
    <property type="term" value="C:mitochondrion"/>
    <property type="evidence" value="ECO:0007669"/>
    <property type="project" value="TreeGrafter"/>
</dbReference>
<feature type="region of interest" description="Disordered" evidence="2">
    <location>
        <begin position="349"/>
        <end position="821"/>
    </location>
</feature>
<organism evidence="4 5">
    <name type="scientific">Purpureocillium lavendulum</name>
    <dbReference type="NCBI Taxonomy" id="1247861"/>
    <lineage>
        <taxon>Eukaryota</taxon>
        <taxon>Fungi</taxon>
        <taxon>Dikarya</taxon>
        <taxon>Ascomycota</taxon>
        <taxon>Pezizomycotina</taxon>
        <taxon>Sordariomycetes</taxon>
        <taxon>Hypocreomycetidae</taxon>
        <taxon>Hypocreales</taxon>
        <taxon>Ophiocordycipitaceae</taxon>
        <taxon>Purpureocillium</taxon>
    </lineage>
</organism>
<feature type="compositionally biased region" description="Basic residues" evidence="2">
    <location>
        <begin position="278"/>
        <end position="301"/>
    </location>
</feature>
<name>A0AB34G8B9_9HYPO</name>
<dbReference type="CDD" id="cd20264">
    <property type="entry name" value="Complex1_LYR_LYRM4"/>
    <property type="match status" value="1"/>
</dbReference>
<keyword evidence="5" id="KW-1185">Reference proteome</keyword>
<proteinExistence type="inferred from homology"/>
<dbReference type="GO" id="GO:1990221">
    <property type="term" value="C:L-cysteine desulfurase complex"/>
    <property type="evidence" value="ECO:0007669"/>
    <property type="project" value="TreeGrafter"/>
</dbReference>
<feature type="compositionally biased region" description="Basic and acidic residues" evidence="2">
    <location>
        <begin position="570"/>
        <end position="586"/>
    </location>
</feature>
<dbReference type="GO" id="GO:0016226">
    <property type="term" value="P:iron-sulfur cluster assembly"/>
    <property type="evidence" value="ECO:0007669"/>
    <property type="project" value="InterPro"/>
</dbReference>
<feature type="compositionally biased region" description="Acidic residues" evidence="2">
    <location>
        <begin position="151"/>
        <end position="161"/>
    </location>
</feature>
<dbReference type="InterPro" id="IPR045297">
    <property type="entry name" value="Complex1_LYR_LYRM4"/>
</dbReference>
<feature type="compositionally biased region" description="Basic and acidic residues" evidence="2">
    <location>
        <begin position="685"/>
        <end position="697"/>
    </location>
</feature>
<accession>A0AB34G8B9</accession>